<proteinExistence type="predicted"/>
<feature type="transmembrane region" description="Helical" evidence="1">
    <location>
        <begin position="49"/>
        <end position="68"/>
    </location>
</feature>
<dbReference type="Proteomes" id="UP000285693">
    <property type="component" value="Unassembled WGS sequence"/>
</dbReference>
<keyword evidence="1" id="KW-1133">Transmembrane helix</keyword>
<accession>A0A412TA00</accession>
<gene>
    <name evidence="2" type="ORF">DWW65_02815</name>
</gene>
<dbReference type="RefSeq" id="WP_117823285.1">
    <property type="nucleotide sequence ID" value="NZ_QRXY01000003.1"/>
</dbReference>
<evidence type="ECO:0000256" key="1">
    <source>
        <dbReference type="SAM" id="Phobius"/>
    </source>
</evidence>
<keyword evidence="1" id="KW-0472">Membrane</keyword>
<evidence type="ECO:0000313" key="3">
    <source>
        <dbReference type="Proteomes" id="UP000285693"/>
    </source>
</evidence>
<name>A0A412TA00_9FIRM</name>
<dbReference type="AlphaFoldDB" id="A0A412TA00"/>
<keyword evidence="1" id="KW-0812">Transmembrane</keyword>
<organism evidence="2 3">
    <name type="scientific">Coprococcus comes</name>
    <dbReference type="NCBI Taxonomy" id="410072"/>
    <lineage>
        <taxon>Bacteria</taxon>
        <taxon>Bacillati</taxon>
        <taxon>Bacillota</taxon>
        <taxon>Clostridia</taxon>
        <taxon>Lachnospirales</taxon>
        <taxon>Lachnospiraceae</taxon>
        <taxon>Coprococcus</taxon>
    </lineage>
</organism>
<evidence type="ECO:0000313" key="2">
    <source>
        <dbReference type="EMBL" id="RGU46847.1"/>
    </source>
</evidence>
<protein>
    <submittedName>
        <fullName evidence="2">Uncharacterized protein</fullName>
    </submittedName>
</protein>
<comment type="caution">
    <text evidence="2">The sequence shown here is derived from an EMBL/GenBank/DDBJ whole genome shotgun (WGS) entry which is preliminary data.</text>
</comment>
<reference evidence="2 3" key="1">
    <citation type="submission" date="2018-08" db="EMBL/GenBank/DDBJ databases">
        <title>A genome reference for cultivated species of the human gut microbiota.</title>
        <authorList>
            <person name="Zou Y."/>
            <person name="Xue W."/>
            <person name="Luo G."/>
        </authorList>
    </citation>
    <scope>NUCLEOTIDE SEQUENCE [LARGE SCALE GENOMIC DNA]</scope>
    <source>
        <strain evidence="2 3">AF16-31</strain>
    </source>
</reference>
<dbReference type="EMBL" id="QRXY01000003">
    <property type="protein sequence ID" value="RGU46847.1"/>
    <property type="molecule type" value="Genomic_DNA"/>
</dbReference>
<sequence>MDYFKVNKYSSVEENILYISSNIIELLKGSEKEFGKLVELYEKKFCPEISVNIEMCIYLSMLFLYGIGKIEMNDKKIKLVVK</sequence>